<evidence type="ECO:0000256" key="4">
    <source>
        <dbReference type="ARBA" id="ARBA00022764"/>
    </source>
</evidence>
<evidence type="ECO:0000313" key="6">
    <source>
        <dbReference type="EMBL" id="MQL87652.1"/>
    </source>
</evidence>
<dbReference type="PANTHER" id="PTHR30222:SF17">
    <property type="entry name" value="SPERMIDINE_PUTRESCINE-BINDING PERIPLASMIC PROTEIN"/>
    <property type="match status" value="1"/>
</dbReference>
<dbReference type="EMBL" id="NMUH01000993">
    <property type="protein sequence ID" value="MQL87652.1"/>
    <property type="molecule type" value="Genomic_DNA"/>
</dbReference>
<dbReference type="OrthoDB" id="10266693at2759"/>
<dbReference type="Pfam" id="PF13343">
    <property type="entry name" value="SBP_bac_6"/>
    <property type="match status" value="1"/>
</dbReference>
<evidence type="ECO:0000313" key="7">
    <source>
        <dbReference type="Proteomes" id="UP000652761"/>
    </source>
</evidence>
<keyword evidence="2" id="KW-0813">Transport</keyword>
<gene>
    <name evidence="6" type="ORF">Taro_020197</name>
</gene>
<reference evidence="6" key="1">
    <citation type="submission" date="2017-07" db="EMBL/GenBank/DDBJ databases">
        <title>Taro Niue Genome Assembly and Annotation.</title>
        <authorList>
            <person name="Atibalentja N."/>
            <person name="Keating K."/>
            <person name="Fields C.J."/>
        </authorList>
    </citation>
    <scope>NUCLEOTIDE SEQUENCE</scope>
    <source>
        <strain evidence="6">Niue_2</strain>
        <tissue evidence="6">Leaf</tissue>
    </source>
</reference>
<keyword evidence="7" id="KW-1185">Reference proteome</keyword>
<dbReference type="GO" id="GO:0019808">
    <property type="term" value="F:polyamine binding"/>
    <property type="evidence" value="ECO:0007669"/>
    <property type="project" value="InterPro"/>
</dbReference>
<feature type="region of interest" description="Disordered" evidence="5">
    <location>
        <begin position="24"/>
        <end position="43"/>
    </location>
</feature>
<dbReference type="InterPro" id="IPR001188">
    <property type="entry name" value="Sperm_putr-bd"/>
</dbReference>
<comment type="subcellular location">
    <subcellularLocation>
        <location evidence="1">Periplasm</location>
    </subcellularLocation>
</comment>
<comment type="caution">
    <text evidence="6">The sequence shown here is derived from an EMBL/GenBank/DDBJ whole genome shotgun (WGS) entry which is preliminary data.</text>
</comment>
<dbReference type="SUPFAM" id="SSF53850">
    <property type="entry name" value="Periplasmic binding protein-like II"/>
    <property type="match status" value="1"/>
</dbReference>
<evidence type="ECO:0000256" key="1">
    <source>
        <dbReference type="ARBA" id="ARBA00004418"/>
    </source>
</evidence>
<dbReference type="CDD" id="cd13661">
    <property type="entry name" value="PBP2_PotD_PotF_like_1"/>
    <property type="match status" value="1"/>
</dbReference>
<keyword evidence="3" id="KW-0732">Signal</keyword>
<evidence type="ECO:0000256" key="2">
    <source>
        <dbReference type="ARBA" id="ARBA00022448"/>
    </source>
</evidence>
<sequence>MALLLAAAPLSTLPLPRHHHLPHHKPVSLFPRQRFPSPKLRPRDARRLHCSTKVGLPAPIPDPPDPQKAQPWWLPSPLRLAAPALLFLVSCSVAYSPFAGAWTLGSGALPPQTPLNASEDRLAEDSKLAAEEGEDDVEWKKEFERWKSKTYSLTVPLRVVALRGSLPPAWLKDFFQVQGKRLKMMPEFRSSLESIIGDLSEACRTGQLEPKSAMAADVVSIGDSWLNSAISEGLIEPVEGVEGQDWFRNLSSKWKVYLRRNKKGEIDPYGSIWAAPYRWGCMVIAYKKSKLKKHNLAPIEDWKDLWRPELRGKIVMVDSPREVIGLVLKSMGASYNTKDINLQVLGGMSAVKEKLAMFQQQVRLFDSTFYLKAFGTTDAWIAVGWSSDVLPVAKRMSNVTVIVPASGSSLWADLWAIPAATNRFPTDKIGGRIRGPSPLIHQWIEFCLQAARASHFQQGLLPGASPAFLECPPTHGSQEISKGKPKLETNLISGVPPPEILGKCEFLEPLSEESLADYRLLLTNMQKSGQSWISNAQHHLFSWMEKVGLNLFSK</sequence>
<keyword evidence="4" id="KW-0574">Periplasm</keyword>
<evidence type="ECO:0000256" key="3">
    <source>
        <dbReference type="ARBA" id="ARBA00022729"/>
    </source>
</evidence>
<organism evidence="6 7">
    <name type="scientific">Colocasia esculenta</name>
    <name type="common">Wild taro</name>
    <name type="synonym">Arum esculentum</name>
    <dbReference type="NCBI Taxonomy" id="4460"/>
    <lineage>
        <taxon>Eukaryota</taxon>
        <taxon>Viridiplantae</taxon>
        <taxon>Streptophyta</taxon>
        <taxon>Embryophyta</taxon>
        <taxon>Tracheophyta</taxon>
        <taxon>Spermatophyta</taxon>
        <taxon>Magnoliopsida</taxon>
        <taxon>Liliopsida</taxon>
        <taxon>Araceae</taxon>
        <taxon>Aroideae</taxon>
        <taxon>Colocasieae</taxon>
        <taxon>Colocasia</taxon>
    </lineage>
</organism>
<name>A0A843UN22_COLES</name>
<dbReference type="PRINTS" id="PR00909">
    <property type="entry name" value="SPERMDNBNDNG"/>
</dbReference>
<dbReference type="GO" id="GO:0015846">
    <property type="term" value="P:polyamine transport"/>
    <property type="evidence" value="ECO:0007669"/>
    <property type="project" value="InterPro"/>
</dbReference>
<dbReference type="Gene3D" id="3.40.190.10">
    <property type="entry name" value="Periplasmic binding protein-like II"/>
    <property type="match status" value="1"/>
</dbReference>
<accession>A0A843UN22</accession>
<proteinExistence type="predicted"/>
<evidence type="ECO:0000256" key="5">
    <source>
        <dbReference type="SAM" id="MobiDB-lite"/>
    </source>
</evidence>
<dbReference type="AlphaFoldDB" id="A0A843UN22"/>
<protein>
    <submittedName>
        <fullName evidence="6">Uncharacterized protein</fullName>
    </submittedName>
</protein>
<dbReference type="PANTHER" id="PTHR30222">
    <property type="entry name" value="SPERMIDINE/PUTRESCINE-BINDING PERIPLASMIC PROTEIN"/>
    <property type="match status" value="1"/>
</dbReference>
<dbReference type="Proteomes" id="UP000652761">
    <property type="component" value="Unassembled WGS sequence"/>
</dbReference>